<sequence length="468" mass="50954">MRVPASFLTLAALCILLFTGQVASQKLVFAHYMVGTVTEEHARQDVDQAAAMGLDGFAMNIGDPTQPFVRDTMNYMFDYTRDKYPKFKLFFSLDLWASGGAGKKLADYDSLLRDFMGHGAYQKGPNGFPFISTFDDGGTTKEVWLAWKKKWANKIYFVPDFDQTQGYYEAHPGWWGYWGDVVDGLFSWESSWPNVGQKNIGDISLDKKVAAGAAQRKKSYMIGLSMLQYKNAYGARLWRAGEDHLTQRMAAILTMTPSPNFTEILTWNDGPEAHYIGPLWPEQNTDRRPAAYASQASAPHTAIQPLLTAFIAAYKAGTPPSAMRPPALTPARPAVGAIWYKPVHAGTACGGGDEYAARPLGLEAAREVVAWAVVVGSGSDVAGWRVQMWSGGVRVGAAVALVPGLNSGVFEGLNVGAQRLEVVNKEGKVVMRAAGGRCVTKVCPDGIYNLNPQVVGLQMGADYPGCRP</sequence>
<dbReference type="Pfam" id="PF03659">
    <property type="entry name" value="Glyco_hydro_71"/>
    <property type="match status" value="1"/>
</dbReference>
<protein>
    <recommendedName>
        <fullName evidence="4">Glucan endo-1,3-alpha-glucosidase agn1</fullName>
    </recommendedName>
</protein>
<feature type="signal peptide" evidence="1">
    <location>
        <begin position="1"/>
        <end position="24"/>
    </location>
</feature>
<proteinExistence type="predicted"/>
<feature type="chain" id="PRO_5045949274" description="Glucan endo-1,3-alpha-glucosidase agn1" evidence="1">
    <location>
        <begin position="25"/>
        <end position="468"/>
    </location>
</feature>
<name>A0ABR3STK2_9PEZI</name>
<dbReference type="InterPro" id="IPR005197">
    <property type="entry name" value="Glyco_hydro_71"/>
</dbReference>
<evidence type="ECO:0008006" key="4">
    <source>
        <dbReference type="Google" id="ProtNLM"/>
    </source>
</evidence>
<gene>
    <name evidence="2" type="ORF">SLS56_005450</name>
</gene>
<evidence type="ECO:0000256" key="1">
    <source>
        <dbReference type="SAM" id="SignalP"/>
    </source>
</evidence>
<dbReference type="Proteomes" id="UP001521116">
    <property type="component" value="Unassembled WGS sequence"/>
</dbReference>
<dbReference type="CDD" id="cd11577">
    <property type="entry name" value="GH71"/>
    <property type="match status" value="1"/>
</dbReference>
<organism evidence="2 3">
    <name type="scientific">Neofusicoccum ribis</name>
    <dbReference type="NCBI Taxonomy" id="45134"/>
    <lineage>
        <taxon>Eukaryota</taxon>
        <taxon>Fungi</taxon>
        <taxon>Dikarya</taxon>
        <taxon>Ascomycota</taxon>
        <taxon>Pezizomycotina</taxon>
        <taxon>Dothideomycetes</taxon>
        <taxon>Dothideomycetes incertae sedis</taxon>
        <taxon>Botryosphaeriales</taxon>
        <taxon>Botryosphaeriaceae</taxon>
        <taxon>Neofusicoccum</taxon>
    </lineage>
</organism>
<keyword evidence="1" id="KW-0732">Signal</keyword>
<dbReference type="EMBL" id="JAJVDC020000055">
    <property type="protein sequence ID" value="KAL1629227.1"/>
    <property type="molecule type" value="Genomic_DNA"/>
</dbReference>
<evidence type="ECO:0000313" key="3">
    <source>
        <dbReference type="Proteomes" id="UP001521116"/>
    </source>
</evidence>
<reference evidence="2 3" key="1">
    <citation type="submission" date="2024-02" db="EMBL/GenBank/DDBJ databases">
        <title>De novo assembly and annotation of 12 fungi associated with fruit tree decline syndrome in Ontario, Canada.</title>
        <authorList>
            <person name="Sulman M."/>
            <person name="Ellouze W."/>
            <person name="Ilyukhin E."/>
        </authorList>
    </citation>
    <scope>NUCLEOTIDE SEQUENCE [LARGE SCALE GENOMIC DNA]</scope>
    <source>
        <strain evidence="2 3">M1-105</strain>
    </source>
</reference>
<dbReference type="Gene3D" id="3.20.20.80">
    <property type="entry name" value="Glycosidases"/>
    <property type="match status" value="1"/>
</dbReference>
<accession>A0ABR3STK2</accession>
<comment type="caution">
    <text evidence="2">The sequence shown here is derived from an EMBL/GenBank/DDBJ whole genome shotgun (WGS) entry which is preliminary data.</text>
</comment>
<evidence type="ECO:0000313" key="2">
    <source>
        <dbReference type="EMBL" id="KAL1629227.1"/>
    </source>
</evidence>
<keyword evidence="3" id="KW-1185">Reference proteome</keyword>